<proteinExistence type="predicted"/>
<feature type="domain" description="Alginate lyase" evidence="4">
    <location>
        <begin position="133"/>
        <end position="350"/>
    </location>
</feature>
<gene>
    <name evidence="5" type="ORF">DI556_10060</name>
</gene>
<dbReference type="Gene3D" id="1.50.10.100">
    <property type="entry name" value="Chondroitin AC/alginate lyase"/>
    <property type="match status" value="1"/>
</dbReference>
<dbReference type="Proteomes" id="UP000249185">
    <property type="component" value="Unassembled WGS sequence"/>
</dbReference>
<comment type="caution">
    <text evidence="5">The sequence shown here is derived from an EMBL/GenBank/DDBJ whole genome shotgun (WGS) entry which is preliminary data.</text>
</comment>
<accession>A0A2W5Q517</accession>
<reference evidence="5 6" key="1">
    <citation type="submission" date="2017-08" db="EMBL/GenBank/DDBJ databases">
        <title>Infants hospitalized years apart are colonized by the same room-sourced microbial strains.</title>
        <authorList>
            <person name="Brooks B."/>
            <person name="Olm M.R."/>
            <person name="Firek B.A."/>
            <person name="Baker R."/>
            <person name="Thomas B.C."/>
            <person name="Morowitz M.J."/>
            <person name="Banfield J.F."/>
        </authorList>
    </citation>
    <scope>NUCLEOTIDE SEQUENCE [LARGE SCALE GENOMIC DNA]</scope>
    <source>
        <strain evidence="5">S2_005_002_R2_34</strain>
    </source>
</reference>
<protein>
    <recommendedName>
        <fullName evidence="4">Alginate lyase domain-containing protein</fullName>
    </recommendedName>
</protein>
<evidence type="ECO:0000256" key="2">
    <source>
        <dbReference type="ARBA" id="ARBA00023239"/>
    </source>
</evidence>
<dbReference type="InterPro" id="IPR008929">
    <property type="entry name" value="Chondroitin_lyas"/>
</dbReference>
<organism evidence="5 6">
    <name type="scientific">Rhodovulum sulfidophilum</name>
    <name type="common">Rhodobacter sulfidophilus</name>
    <dbReference type="NCBI Taxonomy" id="35806"/>
    <lineage>
        <taxon>Bacteria</taxon>
        <taxon>Pseudomonadati</taxon>
        <taxon>Pseudomonadota</taxon>
        <taxon>Alphaproteobacteria</taxon>
        <taxon>Rhodobacterales</taxon>
        <taxon>Paracoccaceae</taxon>
        <taxon>Rhodovulum</taxon>
    </lineage>
</organism>
<dbReference type="Pfam" id="PF05426">
    <property type="entry name" value="Alginate_lyase"/>
    <property type="match status" value="1"/>
</dbReference>
<dbReference type="SUPFAM" id="SSF48230">
    <property type="entry name" value="Chondroitin AC/alginate lyase"/>
    <property type="match status" value="1"/>
</dbReference>
<evidence type="ECO:0000313" key="6">
    <source>
        <dbReference type="Proteomes" id="UP000249185"/>
    </source>
</evidence>
<dbReference type="EMBL" id="QFPW01000006">
    <property type="protein sequence ID" value="PZQ49803.1"/>
    <property type="molecule type" value="Genomic_DNA"/>
</dbReference>
<dbReference type="GO" id="GO:0016829">
    <property type="term" value="F:lyase activity"/>
    <property type="evidence" value="ECO:0007669"/>
    <property type="project" value="UniProtKB-KW"/>
</dbReference>
<dbReference type="GO" id="GO:0042597">
    <property type="term" value="C:periplasmic space"/>
    <property type="evidence" value="ECO:0007669"/>
    <property type="project" value="InterPro"/>
</dbReference>
<dbReference type="InterPro" id="IPR008397">
    <property type="entry name" value="Alginate_lyase_dom"/>
</dbReference>
<keyword evidence="2" id="KW-0456">Lyase</keyword>
<keyword evidence="1" id="KW-0732">Signal</keyword>
<sequence>MFGFEITRARRRAGRTGPSGRSAARAGGLVLAILLTATGVAAQTAPDAAMPKSVKRFTDTRADCFLTGEKQDYDAWIDQFRITVPGCDKGMIPPQKTLQSFRVYKQGSNRVIDCSTLRQKEFGTRFLDTYLADVVAETDAARKSPAAASCAANMLYAWAKADAITEIGDQGNENQSQAMIGWTFGGLSAAYYIHPEVRAAAKAVRAADGTADDVIRAWFQKLAGPVSAMIDRDRAAKNEDNIQYWRAFAILPTAFLNADAELMAQSRAVFDSALAQVTMNQKNPANDGYLPLEMERGPRALHYQTYAAQPILGIALLSESEGCGFLASGAQTERLTMLMSRVFEARSDPKLVSAQVARYAKNGKPVEQLRTGTVGGAPRLMYLVNAIDPALYTAVDDNLAATTGEPSPVIRARAGRDAGQDRMGGAYSALAAAAKVPGPPPAAIASVCRSDG</sequence>
<evidence type="ECO:0000259" key="4">
    <source>
        <dbReference type="Pfam" id="PF05426"/>
    </source>
</evidence>
<name>A0A2W5Q517_RHOSU</name>
<evidence type="ECO:0000313" key="5">
    <source>
        <dbReference type="EMBL" id="PZQ49803.1"/>
    </source>
</evidence>
<dbReference type="AlphaFoldDB" id="A0A2W5Q517"/>
<feature type="region of interest" description="Disordered" evidence="3">
    <location>
        <begin position="1"/>
        <end position="23"/>
    </location>
</feature>
<evidence type="ECO:0000256" key="1">
    <source>
        <dbReference type="ARBA" id="ARBA00022729"/>
    </source>
</evidence>
<evidence type="ECO:0000256" key="3">
    <source>
        <dbReference type="SAM" id="MobiDB-lite"/>
    </source>
</evidence>